<evidence type="ECO:0000313" key="3">
    <source>
        <dbReference type="Proteomes" id="UP000315295"/>
    </source>
</evidence>
<evidence type="ECO:0000313" key="2">
    <source>
        <dbReference type="EMBL" id="TQE03647.1"/>
    </source>
</evidence>
<dbReference type="AlphaFoldDB" id="A0A540MXY3"/>
<sequence>MVEPSSITTTSPPLQRTTPEPPLTSHCLDELYEIHKRGKDPPSFLVLLSFANRDHLHHSRDWKTTRSPPFCCNGPPSPSCPFTQDTLA</sequence>
<keyword evidence="3" id="KW-1185">Reference proteome</keyword>
<name>A0A540MXY3_MALBA</name>
<feature type="region of interest" description="Disordered" evidence="1">
    <location>
        <begin position="1"/>
        <end position="23"/>
    </location>
</feature>
<dbReference type="Proteomes" id="UP000315295">
    <property type="component" value="Unassembled WGS sequence"/>
</dbReference>
<comment type="caution">
    <text evidence="2">The sequence shown here is derived from an EMBL/GenBank/DDBJ whole genome shotgun (WGS) entry which is preliminary data.</text>
</comment>
<dbReference type="EMBL" id="VIEB01000152">
    <property type="protein sequence ID" value="TQE03647.1"/>
    <property type="molecule type" value="Genomic_DNA"/>
</dbReference>
<protein>
    <submittedName>
        <fullName evidence="2">Uncharacterized protein</fullName>
    </submittedName>
</protein>
<proteinExistence type="predicted"/>
<evidence type="ECO:0000256" key="1">
    <source>
        <dbReference type="SAM" id="MobiDB-lite"/>
    </source>
</evidence>
<feature type="compositionally biased region" description="Polar residues" evidence="1">
    <location>
        <begin position="1"/>
        <end position="18"/>
    </location>
</feature>
<organism evidence="2 3">
    <name type="scientific">Malus baccata</name>
    <name type="common">Siberian crab apple</name>
    <name type="synonym">Pyrus baccata</name>
    <dbReference type="NCBI Taxonomy" id="106549"/>
    <lineage>
        <taxon>Eukaryota</taxon>
        <taxon>Viridiplantae</taxon>
        <taxon>Streptophyta</taxon>
        <taxon>Embryophyta</taxon>
        <taxon>Tracheophyta</taxon>
        <taxon>Spermatophyta</taxon>
        <taxon>Magnoliopsida</taxon>
        <taxon>eudicotyledons</taxon>
        <taxon>Gunneridae</taxon>
        <taxon>Pentapetalae</taxon>
        <taxon>rosids</taxon>
        <taxon>fabids</taxon>
        <taxon>Rosales</taxon>
        <taxon>Rosaceae</taxon>
        <taxon>Amygdaloideae</taxon>
        <taxon>Maleae</taxon>
        <taxon>Malus</taxon>
    </lineage>
</organism>
<accession>A0A540MXY3</accession>
<reference evidence="2 3" key="1">
    <citation type="journal article" date="2019" name="G3 (Bethesda)">
        <title>Sequencing of a Wild Apple (Malus baccata) Genome Unravels the Differences Between Cultivated and Wild Apple Species Regarding Disease Resistance and Cold Tolerance.</title>
        <authorList>
            <person name="Chen X."/>
        </authorList>
    </citation>
    <scope>NUCLEOTIDE SEQUENCE [LARGE SCALE GENOMIC DNA]</scope>
    <source>
        <strain evidence="3">cv. Shandingzi</strain>
        <tissue evidence="2">Leaves</tissue>
    </source>
</reference>
<gene>
    <name evidence="2" type="ORF">C1H46_010778</name>
</gene>